<dbReference type="Proteomes" id="UP001501427">
    <property type="component" value="Unassembled WGS sequence"/>
</dbReference>
<name>A0A7W7N272_9ACTN</name>
<comment type="caution">
    <text evidence="5">The sequence shown here is derived from an EMBL/GenBank/DDBJ whole genome shotgun (WGS) entry which is preliminary data.</text>
</comment>
<dbReference type="InterPro" id="IPR015797">
    <property type="entry name" value="NUDIX_hydrolase-like_dom_sf"/>
</dbReference>
<accession>A0A7W7N272</accession>
<evidence type="ECO:0000256" key="1">
    <source>
        <dbReference type="ARBA" id="ARBA00001946"/>
    </source>
</evidence>
<dbReference type="GO" id="GO:0019693">
    <property type="term" value="P:ribose phosphate metabolic process"/>
    <property type="evidence" value="ECO:0007669"/>
    <property type="project" value="TreeGrafter"/>
</dbReference>
<dbReference type="PANTHER" id="PTHR11839">
    <property type="entry name" value="UDP/ADP-SUGAR PYROPHOSPHATASE"/>
    <property type="match status" value="1"/>
</dbReference>
<keyword evidence="2 4" id="KW-0378">Hydrolase</keyword>
<dbReference type="InterPro" id="IPR000086">
    <property type="entry name" value="NUDIX_hydrolase_dom"/>
</dbReference>
<reference evidence="4" key="1">
    <citation type="journal article" date="2014" name="Int. J. Syst. Evol. Microbiol.">
        <title>Complete genome of a new Firmicutes species belonging to the dominant human colonic microbiota ('Ruminococcus bicirculans') reveals two chromosomes and a selective capacity to utilize plant glucans.</title>
        <authorList>
            <consortium name="NISC Comparative Sequencing Program"/>
            <person name="Wegmann U."/>
            <person name="Louis P."/>
            <person name="Goesmann A."/>
            <person name="Henrissat B."/>
            <person name="Duncan S.H."/>
            <person name="Flint H.J."/>
        </authorList>
    </citation>
    <scope>NUCLEOTIDE SEQUENCE</scope>
    <source>
        <strain evidence="4">JCM 10667</strain>
    </source>
</reference>
<keyword evidence="7" id="KW-1185">Reference proteome</keyword>
<evidence type="ECO:0000259" key="3">
    <source>
        <dbReference type="PROSITE" id="PS51462"/>
    </source>
</evidence>
<dbReference type="GO" id="GO:0005829">
    <property type="term" value="C:cytosol"/>
    <property type="evidence" value="ECO:0007669"/>
    <property type="project" value="TreeGrafter"/>
</dbReference>
<dbReference type="AlphaFoldDB" id="A0A7W7N272"/>
<dbReference type="PROSITE" id="PS51462">
    <property type="entry name" value="NUDIX"/>
    <property type="match status" value="1"/>
</dbReference>
<reference evidence="7" key="2">
    <citation type="journal article" date="2019" name="Int. J. Syst. Evol. Microbiol.">
        <title>The Global Catalogue of Microorganisms (GCM) 10K type strain sequencing project: providing services to taxonomists for standard genome sequencing and annotation.</title>
        <authorList>
            <consortium name="The Broad Institute Genomics Platform"/>
            <consortium name="The Broad Institute Genome Sequencing Center for Infectious Disease"/>
            <person name="Wu L."/>
            <person name="Ma J."/>
        </authorList>
    </citation>
    <scope>NUCLEOTIDE SEQUENCE [LARGE SCALE GENOMIC DNA]</scope>
    <source>
        <strain evidence="7">JCM 10667</strain>
    </source>
</reference>
<dbReference type="RefSeq" id="WP_184889859.1">
    <property type="nucleotide sequence ID" value="NZ_BAAAHD010000087.1"/>
</dbReference>
<evidence type="ECO:0000313" key="7">
    <source>
        <dbReference type="Proteomes" id="UP001501427"/>
    </source>
</evidence>
<evidence type="ECO:0000256" key="2">
    <source>
        <dbReference type="ARBA" id="ARBA00022801"/>
    </source>
</evidence>
<dbReference type="GO" id="GO:0006753">
    <property type="term" value="P:nucleoside phosphate metabolic process"/>
    <property type="evidence" value="ECO:0007669"/>
    <property type="project" value="TreeGrafter"/>
</dbReference>
<reference evidence="5 6" key="3">
    <citation type="submission" date="2020-08" db="EMBL/GenBank/DDBJ databases">
        <title>Sequencing the genomes of 1000 actinobacteria strains.</title>
        <authorList>
            <person name="Klenk H.-P."/>
        </authorList>
    </citation>
    <scope>NUCLEOTIDE SEQUENCE [LARGE SCALE GENOMIC DNA]</scope>
    <source>
        <strain evidence="5 6">DSM 44772</strain>
    </source>
</reference>
<dbReference type="SUPFAM" id="SSF55811">
    <property type="entry name" value="Nudix"/>
    <property type="match status" value="1"/>
</dbReference>
<dbReference type="Gene3D" id="3.90.79.10">
    <property type="entry name" value="Nucleoside Triphosphate Pyrophosphohydrolase"/>
    <property type="match status" value="1"/>
</dbReference>
<dbReference type="PANTHER" id="PTHR11839:SF18">
    <property type="entry name" value="NUDIX HYDROLASE DOMAIN-CONTAINING PROTEIN"/>
    <property type="match status" value="1"/>
</dbReference>
<dbReference type="EMBL" id="JACHMV010000001">
    <property type="protein sequence ID" value="MBB4778687.1"/>
    <property type="molecule type" value="Genomic_DNA"/>
</dbReference>
<feature type="domain" description="Nudix hydrolase" evidence="3">
    <location>
        <begin position="48"/>
        <end position="178"/>
    </location>
</feature>
<dbReference type="CDD" id="cd24161">
    <property type="entry name" value="NUDIX_ADPRase_Ndx2"/>
    <property type="match status" value="1"/>
</dbReference>
<organism evidence="5 6">
    <name type="scientific">Actinomadura livida</name>
    <dbReference type="NCBI Taxonomy" id="79909"/>
    <lineage>
        <taxon>Bacteria</taxon>
        <taxon>Bacillati</taxon>
        <taxon>Actinomycetota</taxon>
        <taxon>Actinomycetes</taxon>
        <taxon>Streptosporangiales</taxon>
        <taxon>Thermomonosporaceae</taxon>
        <taxon>Actinomadura</taxon>
    </lineage>
</organism>
<dbReference type="GO" id="GO:0016787">
    <property type="term" value="F:hydrolase activity"/>
    <property type="evidence" value="ECO:0007669"/>
    <property type="project" value="UniProtKB-KW"/>
</dbReference>
<sequence>MHDGEEAREEPAVRRVGTRVVYENPWMVVREDAVERLDGSRGIYGVVDKPDFVLVIPVEGDGFHLVEEYRYPIGKRTWSFPQGSLPGRQDADPEELARLELAQETGLRAGTLRHLGYLNCSHGTSGQGFNIFVASDLAAGEADREPEEQDMRQKWVSVAEFRALVREGRITDDSTLAAYALLLMDDAQMDDQVTGDRTS</sequence>
<protein>
    <submittedName>
        <fullName evidence="5">8-oxo-dGTP pyrophosphatase MutT (NUDIX family)</fullName>
    </submittedName>
    <submittedName>
        <fullName evidence="4">NUDIX hydrolase</fullName>
    </submittedName>
</protein>
<reference evidence="4" key="4">
    <citation type="submission" date="2023-12" db="EMBL/GenBank/DDBJ databases">
        <authorList>
            <person name="Sun Q."/>
            <person name="Inoue M."/>
        </authorList>
    </citation>
    <scope>NUCLEOTIDE SEQUENCE</scope>
    <source>
        <strain evidence="4">JCM 10667</strain>
    </source>
</reference>
<comment type="cofactor">
    <cofactor evidence="1">
        <name>Mg(2+)</name>
        <dbReference type="ChEBI" id="CHEBI:18420"/>
    </cofactor>
</comment>
<dbReference type="Pfam" id="PF00293">
    <property type="entry name" value="NUDIX"/>
    <property type="match status" value="1"/>
</dbReference>
<evidence type="ECO:0000313" key="5">
    <source>
        <dbReference type="EMBL" id="MBB4778687.1"/>
    </source>
</evidence>
<proteinExistence type="predicted"/>
<gene>
    <name evidence="5" type="ORF">F4557_007105</name>
    <name evidence="4" type="ORF">GCM10009546_68700</name>
</gene>
<dbReference type="Proteomes" id="UP000549343">
    <property type="component" value="Unassembled WGS sequence"/>
</dbReference>
<evidence type="ECO:0000313" key="6">
    <source>
        <dbReference type="Proteomes" id="UP000549343"/>
    </source>
</evidence>
<dbReference type="EMBL" id="BAAAHD010000087">
    <property type="protein sequence ID" value="GAA0596867.1"/>
    <property type="molecule type" value="Genomic_DNA"/>
</dbReference>
<evidence type="ECO:0000313" key="4">
    <source>
        <dbReference type="EMBL" id="GAA0596867.1"/>
    </source>
</evidence>